<organism evidence="2 3">
    <name type="scientific">Stakelama tenebrarum</name>
    <dbReference type="NCBI Taxonomy" id="2711215"/>
    <lineage>
        <taxon>Bacteria</taxon>
        <taxon>Pseudomonadati</taxon>
        <taxon>Pseudomonadota</taxon>
        <taxon>Alphaproteobacteria</taxon>
        <taxon>Sphingomonadales</taxon>
        <taxon>Sphingomonadaceae</taxon>
        <taxon>Stakelama</taxon>
    </lineage>
</organism>
<dbReference type="Proteomes" id="UP000501568">
    <property type="component" value="Chromosome"/>
</dbReference>
<keyword evidence="1" id="KW-0472">Membrane</keyword>
<evidence type="ECO:0000313" key="2">
    <source>
        <dbReference type="EMBL" id="QIG79160.1"/>
    </source>
</evidence>
<sequence>MNEQQVSQLVTYVVTAIVVGVILYFRMRRMSRQRPLRVERLWIFPAIFAAVAAYLYATHPPHGMGWAWCLIALIVGAAAGWQWGRLMRIHVDPETHALNQSQSPFAILFLLGLVAIRIGSRAMLMNGVTLGGDAMLVTDVLIAFALGLFVTQRLEMYLRANRMLEEARASVS</sequence>
<feature type="transmembrane region" description="Helical" evidence="1">
    <location>
        <begin position="6"/>
        <end position="26"/>
    </location>
</feature>
<evidence type="ECO:0000313" key="3">
    <source>
        <dbReference type="Proteomes" id="UP000501568"/>
    </source>
</evidence>
<feature type="transmembrane region" description="Helical" evidence="1">
    <location>
        <begin position="105"/>
        <end position="124"/>
    </location>
</feature>
<keyword evidence="3" id="KW-1185">Reference proteome</keyword>
<feature type="transmembrane region" description="Helical" evidence="1">
    <location>
        <begin position="38"/>
        <end position="57"/>
    </location>
</feature>
<dbReference type="Pfam" id="PF07301">
    <property type="entry name" value="DUF1453"/>
    <property type="match status" value="1"/>
</dbReference>
<proteinExistence type="predicted"/>
<dbReference type="InterPro" id="IPR058247">
    <property type="entry name" value="DUF1453"/>
</dbReference>
<feature type="transmembrane region" description="Helical" evidence="1">
    <location>
        <begin position="130"/>
        <end position="150"/>
    </location>
</feature>
<dbReference type="EMBL" id="CP049109">
    <property type="protein sequence ID" value="QIG79160.1"/>
    <property type="molecule type" value="Genomic_DNA"/>
</dbReference>
<dbReference type="AlphaFoldDB" id="A0A6G6Y2N4"/>
<gene>
    <name evidence="2" type="ORF">G5C33_04730</name>
</gene>
<protein>
    <submittedName>
        <fullName evidence="2">DUF1453 family protein</fullName>
    </submittedName>
</protein>
<dbReference type="KEGG" id="spzr:G5C33_04730"/>
<feature type="transmembrane region" description="Helical" evidence="1">
    <location>
        <begin position="63"/>
        <end position="84"/>
    </location>
</feature>
<reference evidence="2 3" key="1">
    <citation type="submission" date="2020-02" db="EMBL/GenBank/DDBJ databases">
        <authorList>
            <person name="Zheng R.K."/>
            <person name="Sun C.M."/>
        </authorList>
    </citation>
    <scope>NUCLEOTIDE SEQUENCE [LARGE SCALE GENOMIC DNA]</scope>
    <source>
        <strain evidence="3">zrk23</strain>
    </source>
</reference>
<keyword evidence="1" id="KW-1133">Transmembrane helix</keyword>
<dbReference type="RefSeq" id="WP_165326161.1">
    <property type="nucleotide sequence ID" value="NZ_CP049109.1"/>
</dbReference>
<keyword evidence="1" id="KW-0812">Transmembrane</keyword>
<evidence type="ECO:0000256" key="1">
    <source>
        <dbReference type="SAM" id="Phobius"/>
    </source>
</evidence>
<accession>A0A6G6Y2N4</accession>
<name>A0A6G6Y2N4_9SPHN</name>